<evidence type="ECO:0000256" key="9">
    <source>
        <dbReference type="ARBA" id="ARBA00022909"/>
    </source>
</evidence>
<dbReference type="Pfam" id="PF01288">
    <property type="entry name" value="HPPK"/>
    <property type="match status" value="1"/>
</dbReference>
<dbReference type="SUPFAM" id="SSF55083">
    <property type="entry name" value="6-hydroxymethyl-7,8-dihydropterin pyrophosphokinase, HPPK"/>
    <property type="match status" value="1"/>
</dbReference>
<dbReference type="AlphaFoldDB" id="E7C1U3"/>
<comment type="pathway">
    <text evidence="1">Cofactor biosynthesis; tetrahydrofolate biosynthesis; 2-amino-4-hydroxy-6-hydroxymethyl-7,8-dihydropteridine diphosphate from 7,8-dihydroneopterin triphosphate: step 4/4.</text>
</comment>
<accession>E7C1U3</accession>
<evidence type="ECO:0000256" key="4">
    <source>
        <dbReference type="ARBA" id="ARBA00016218"/>
    </source>
</evidence>
<dbReference type="GO" id="GO:0046656">
    <property type="term" value="P:folic acid biosynthetic process"/>
    <property type="evidence" value="ECO:0007669"/>
    <property type="project" value="UniProtKB-KW"/>
</dbReference>
<keyword evidence="6" id="KW-0547">Nucleotide-binding</keyword>
<reference evidence="14" key="1">
    <citation type="submission" date="2010-01" db="EMBL/GenBank/DDBJ databases">
        <title>Genome fragments of uncultured bacteria from the North Pacific subtropical Gyre.</title>
        <authorList>
            <person name="Pham V.D."/>
            <person name="Delong E.F."/>
        </authorList>
    </citation>
    <scope>NUCLEOTIDE SEQUENCE</scope>
</reference>
<dbReference type="EC" id="2.7.6.3" evidence="3"/>
<protein>
    <recommendedName>
        <fullName evidence="4">2-amino-4-hydroxy-6-hydroxymethyldihydropteridine pyrophosphokinase</fullName>
        <ecNumber evidence="3">2.7.6.3</ecNumber>
    </recommendedName>
    <alternativeName>
        <fullName evidence="11">6-hydroxymethyl-7,8-dihydropterin pyrophosphokinase</fullName>
    </alternativeName>
    <alternativeName>
        <fullName evidence="12">7,8-dihydro-6-hydroxymethylpterin-pyrophosphokinase</fullName>
    </alternativeName>
</protein>
<evidence type="ECO:0000256" key="8">
    <source>
        <dbReference type="ARBA" id="ARBA00022840"/>
    </source>
</evidence>
<dbReference type="GO" id="GO:0016301">
    <property type="term" value="F:kinase activity"/>
    <property type="evidence" value="ECO:0007669"/>
    <property type="project" value="UniProtKB-KW"/>
</dbReference>
<dbReference type="Gene3D" id="3.30.70.560">
    <property type="entry name" value="7,8-Dihydro-6-hydroxymethylpterin-pyrophosphokinase HPPK"/>
    <property type="match status" value="1"/>
</dbReference>
<keyword evidence="5" id="KW-0808">Transferase</keyword>
<evidence type="ECO:0000256" key="5">
    <source>
        <dbReference type="ARBA" id="ARBA00022679"/>
    </source>
</evidence>
<evidence type="ECO:0000259" key="13">
    <source>
        <dbReference type="Pfam" id="PF01288"/>
    </source>
</evidence>
<feature type="domain" description="7,8-dihydro-6-hydroxymethylpterin-pyrophosphokinase" evidence="13">
    <location>
        <begin position="7"/>
        <end position="134"/>
    </location>
</feature>
<evidence type="ECO:0000256" key="3">
    <source>
        <dbReference type="ARBA" id="ARBA00013253"/>
    </source>
</evidence>
<dbReference type="InterPro" id="IPR035907">
    <property type="entry name" value="Hppk_sf"/>
</dbReference>
<dbReference type="PANTHER" id="PTHR43071">
    <property type="entry name" value="2-AMINO-4-HYDROXY-6-HYDROXYMETHYLDIHYDROPTERIDINE PYROPHOSPHOKINASE"/>
    <property type="match status" value="1"/>
</dbReference>
<evidence type="ECO:0000256" key="7">
    <source>
        <dbReference type="ARBA" id="ARBA00022777"/>
    </source>
</evidence>
<evidence type="ECO:0000256" key="10">
    <source>
        <dbReference type="ARBA" id="ARBA00029409"/>
    </source>
</evidence>
<organism evidence="14">
    <name type="scientific">uncultured gamma proteobacterium HF0010_21A16</name>
    <dbReference type="NCBI Taxonomy" id="723563"/>
    <lineage>
        <taxon>Bacteria</taxon>
        <taxon>Pseudomonadati</taxon>
        <taxon>Pseudomonadota</taxon>
        <taxon>Gammaproteobacteria</taxon>
        <taxon>environmental samples</taxon>
    </lineage>
</organism>
<comment type="function">
    <text evidence="10">Catalyzes the transfer of pyrophosphate from adenosine triphosphate (ATP) to 6-hydroxymethyl-7,8-dihydropterin, an enzymatic step in folate biosynthesis pathway.</text>
</comment>
<evidence type="ECO:0000313" key="14">
    <source>
        <dbReference type="EMBL" id="ADI21417.1"/>
    </source>
</evidence>
<dbReference type="GO" id="GO:0046654">
    <property type="term" value="P:tetrahydrofolate biosynthetic process"/>
    <property type="evidence" value="ECO:0007669"/>
    <property type="project" value="UniProtKB-UniPathway"/>
</dbReference>
<dbReference type="GO" id="GO:0005524">
    <property type="term" value="F:ATP binding"/>
    <property type="evidence" value="ECO:0007669"/>
    <property type="project" value="UniProtKB-KW"/>
</dbReference>
<keyword evidence="7 14" id="KW-0418">Kinase</keyword>
<evidence type="ECO:0000256" key="12">
    <source>
        <dbReference type="ARBA" id="ARBA00033413"/>
    </source>
</evidence>
<dbReference type="NCBIfam" id="TIGR01498">
    <property type="entry name" value="folK"/>
    <property type="match status" value="1"/>
</dbReference>
<dbReference type="EMBL" id="GU567953">
    <property type="protein sequence ID" value="ADI21417.1"/>
    <property type="molecule type" value="Genomic_DNA"/>
</dbReference>
<dbReference type="UniPathway" id="UPA00077">
    <property type="reaction ID" value="UER00155"/>
</dbReference>
<proteinExistence type="inferred from homology"/>
<comment type="similarity">
    <text evidence="2">Belongs to the HPPK family.</text>
</comment>
<dbReference type="CDD" id="cd00483">
    <property type="entry name" value="HPPK"/>
    <property type="match status" value="1"/>
</dbReference>
<keyword evidence="8" id="KW-0067">ATP-binding</keyword>
<sequence>MSSHIAYLVLGTNLGNRNKNLSNARLEINDLPQTRILKKSKIFKSPAYGPIKQPFFFNLALEVETELLPLELLDHFQQIEKRLKREKNSHMKPRTIDIDIVFFDNEKIETSRLKIPHYDWQNRDFFIKPLREINCQAEEFKNLKFA</sequence>
<name>E7C1U3_9GAMM</name>
<dbReference type="GO" id="GO:0003848">
    <property type="term" value="F:2-amino-4-hydroxy-6-hydroxymethyldihydropteridine diphosphokinase activity"/>
    <property type="evidence" value="ECO:0007669"/>
    <property type="project" value="UniProtKB-EC"/>
</dbReference>
<evidence type="ECO:0000256" key="6">
    <source>
        <dbReference type="ARBA" id="ARBA00022741"/>
    </source>
</evidence>
<evidence type="ECO:0000256" key="11">
    <source>
        <dbReference type="ARBA" id="ARBA00029766"/>
    </source>
</evidence>
<evidence type="ECO:0000256" key="1">
    <source>
        <dbReference type="ARBA" id="ARBA00005051"/>
    </source>
</evidence>
<keyword evidence="9" id="KW-0289">Folate biosynthesis</keyword>
<dbReference type="PANTHER" id="PTHR43071:SF1">
    <property type="entry name" value="2-AMINO-4-HYDROXY-6-HYDROXYMETHYLDIHYDROPTERIDINE PYROPHOSPHOKINASE"/>
    <property type="match status" value="1"/>
</dbReference>
<dbReference type="InterPro" id="IPR000550">
    <property type="entry name" value="Hppk"/>
</dbReference>
<evidence type="ECO:0000256" key="2">
    <source>
        <dbReference type="ARBA" id="ARBA00005810"/>
    </source>
</evidence>